<dbReference type="GO" id="GO:0005839">
    <property type="term" value="C:proteasome core complex"/>
    <property type="evidence" value="ECO:0007669"/>
    <property type="project" value="InterPro"/>
</dbReference>
<dbReference type="EMBL" id="OC917086">
    <property type="protein sequence ID" value="CAD7646104.1"/>
    <property type="molecule type" value="Genomic_DNA"/>
</dbReference>
<organism evidence="1">
    <name type="scientific">Oppiella nova</name>
    <dbReference type="NCBI Taxonomy" id="334625"/>
    <lineage>
        <taxon>Eukaryota</taxon>
        <taxon>Metazoa</taxon>
        <taxon>Ecdysozoa</taxon>
        <taxon>Arthropoda</taxon>
        <taxon>Chelicerata</taxon>
        <taxon>Arachnida</taxon>
        <taxon>Acari</taxon>
        <taxon>Acariformes</taxon>
        <taxon>Sarcoptiformes</taxon>
        <taxon>Oribatida</taxon>
        <taxon>Brachypylina</taxon>
        <taxon>Oppioidea</taxon>
        <taxon>Oppiidae</taxon>
        <taxon>Oppiella</taxon>
    </lineage>
</organism>
<dbReference type="OrthoDB" id="7854943at2759"/>
<name>A0A7R9LRY6_9ACAR</name>
<sequence>MCPASRTAPNYDVWSTVEPTIDVDVLMPNGTLITVNVMKEITFSEIKELTRITDNIYCCRSGSAADTQAIADIVAYHLNFYEYVLE</sequence>
<accession>A0A7R9LRY6</accession>
<dbReference type="InterPro" id="IPR001353">
    <property type="entry name" value="Proteasome_sua/b"/>
</dbReference>
<protein>
    <submittedName>
        <fullName evidence="1">Uncharacterized protein</fullName>
    </submittedName>
</protein>
<proteinExistence type="predicted"/>
<dbReference type="GO" id="GO:0051603">
    <property type="term" value="P:proteolysis involved in protein catabolic process"/>
    <property type="evidence" value="ECO:0007669"/>
    <property type="project" value="InterPro"/>
</dbReference>
<dbReference type="Gene3D" id="3.10.20.90">
    <property type="entry name" value="Phosphatidylinositol 3-kinase Catalytic Subunit, Chain A, domain 1"/>
    <property type="match status" value="1"/>
</dbReference>
<dbReference type="Pfam" id="PF00227">
    <property type="entry name" value="Proteasome"/>
    <property type="match status" value="1"/>
</dbReference>
<dbReference type="AlphaFoldDB" id="A0A7R9LRY6"/>
<dbReference type="InterPro" id="IPR029055">
    <property type="entry name" value="Ntn_hydrolases_N"/>
</dbReference>
<evidence type="ECO:0000313" key="1">
    <source>
        <dbReference type="EMBL" id="CAD7646104.1"/>
    </source>
</evidence>
<evidence type="ECO:0000313" key="2">
    <source>
        <dbReference type="Proteomes" id="UP000728032"/>
    </source>
</evidence>
<reference evidence="1" key="1">
    <citation type="submission" date="2020-11" db="EMBL/GenBank/DDBJ databases">
        <authorList>
            <person name="Tran Van P."/>
        </authorList>
    </citation>
    <scope>NUCLEOTIDE SEQUENCE</scope>
</reference>
<dbReference type="SUPFAM" id="SSF56235">
    <property type="entry name" value="N-terminal nucleophile aminohydrolases (Ntn hydrolases)"/>
    <property type="match status" value="1"/>
</dbReference>
<keyword evidence="2" id="KW-1185">Reference proteome</keyword>
<dbReference type="Proteomes" id="UP000728032">
    <property type="component" value="Unassembled WGS sequence"/>
</dbReference>
<dbReference type="EMBL" id="CAJPVJ010002261">
    <property type="protein sequence ID" value="CAG2166028.1"/>
    <property type="molecule type" value="Genomic_DNA"/>
</dbReference>
<gene>
    <name evidence="1" type="ORF">ONB1V03_LOCUS5559</name>
</gene>